<dbReference type="STRING" id="883.DvMF_0652"/>
<keyword evidence="1 2" id="KW-0378">Hydrolase</keyword>
<accession>B8DK13</accession>
<dbReference type="GO" id="GO:0004668">
    <property type="term" value="F:protein-arginine deiminase activity"/>
    <property type="evidence" value="ECO:0007669"/>
    <property type="project" value="InterPro"/>
</dbReference>
<evidence type="ECO:0000256" key="1">
    <source>
        <dbReference type="ARBA" id="ARBA00022801"/>
    </source>
</evidence>
<gene>
    <name evidence="2" type="ordered locus">DvMF_0652</name>
</gene>
<dbReference type="Gene3D" id="3.75.10.10">
    <property type="entry name" value="L-arginine/glycine Amidinotransferase, Chain A"/>
    <property type="match status" value="1"/>
</dbReference>
<dbReference type="EMBL" id="CP001197">
    <property type="protein sequence ID" value="ACL07609.1"/>
    <property type="molecule type" value="Genomic_DNA"/>
</dbReference>
<dbReference type="Pfam" id="PF04371">
    <property type="entry name" value="PAD_porph"/>
    <property type="match status" value="1"/>
</dbReference>
<sequence length="370" mass="40233">MERTSPPLPPNFAPVRLPVRAPVCDGLHMPAEWSPHAGCWMAWPCPDPLLEDALDTVRTSFAGVVRAIARFEPVTLLARPEDAEVAAALCGPGVQVVPAPITDAWMRDFGPTFVVDGAGGVAGVDWMFNSWGHTYDEPTHDDDVAQLILSRLGMRRYAAPFILEGGSIHVDGQGTLMTTEQCLLDPRRNAGMTKADFEELFAAYLGVRKVIWLGEGLEGDDTHGHVDIVSCFARPGVVLLHRCDDPEDPNHAVYQDNLRRLQLATDADGKPLEIVTIDQPNRAEHGGKRMDLSYINFYVANGGIVMSAFGAPGGGADSQGALDRVAFETLRRVFPEREVVQVHSLDIFRGGGGIHCITQQQPVGRPLSPF</sequence>
<organism evidence="2">
    <name type="scientific">Nitratidesulfovibrio vulgaris (strain DSM 19637 / Miyazaki F)</name>
    <name type="common">Desulfovibrio vulgaris</name>
    <dbReference type="NCBI Taxonomy" id="883"/>
    <lineage>
        <taxon>Bacteria</taxon>
        <taxon>Pseudomonadati</taxon>
        <taxon>Thermodesulfobacteriota</taxon>
        <taxon>Desulfovibrionia</taxon>
        <taxon>Desulfovibrionales</taxon>
        <taxon>Desulfovibrionaceae</taxon>
        <taxon>Nitratidesulfovibrio</taxon>
    </lineage>
</organism>
<dbReference type="PANTHER" id="PTHR31377">
    <property type="entry name" value="AGMATINE DEIMINASE-RELATED"/>
    <property type="match status" value="1"/>
</dbReference>
<dbReference type="KEGG" id="dvm:DvMF_0652"/>
<dbReference type="InterPro" id="IPR007466">
    <property type="entry name" value="Peptidyl-Arg-deiminase_porph"/>
</dbReference>
<proteinExistence type="predicted"/>
<protein>
    <submittedName>
        <fullName evidence="2">Agmatine deiminase</fullName>
        <ecNumber evidence="2">3.5.3.12</ecNumber>
    </submittedName>
</protein>
<dbReference type="OrthoDB" id="9808013at2"/>
<dbReference type="PANTHER" id="PTHR31377:SF0">
    <property type="entry name" value="AGMATINE DEIMINASE-RELATED"/>
    <property type="match status" value="1"/>
</dbReference>
<dbReference type="SUPFAM" id="SSF55909">
    <property type="entry name" value="Pentein"/>
    <property type="match status" value="1"/>
</dbReference>
<dbReference type="EC" id="3.5.3.12" evidence="2"/>
<reference evidence="2" key="1">
    <citation type="submission" date="2008-10" db="EMBL/GenBank/DDBJ databases">
        <title>Complete sequence of Desulfovibrio vulgaris str. 'Miyazaki F'.</title>
        <authorList>
            <person name="Lucas S."/>
            <person name="Copeland A."/>
            <person name="Lapidus A."/>
            <person name="Glavina del Rio T."/>
            <person name="Dalin E."/>
            <person name="Tice H."/>
            <person name="Bruce D."/>
            <person name="Goodwin L."/>
            <person name="Pitluck S."/>
            <person name="Sims D."/>
            <person name="Brettin T."/>
            <person name="Detter J.C."/>
            <person name="Han C."/>
            <person name="Larimer F."/>
            <person name="Land M."/>
            <person name="Hauser L."/>
            <person name="Kyrpides N."/>
            <person name="Mikhailova N."/>
            <person name="Hazen T.C."/>
            <person name="Richardson P."/>
        </authorList>
    </citation>
    <scope>NUCLEOTIDE SEQUENCE</scope>
    <source>
        <strain evidence="2">Miyazaki F</strain>
    </source>
</reference>
<dbReference type="AlphaFoldDB" id="B8DK13"/>
<dbReference type="HOGENOM" id="CLU_037682_0_0_7"/>
<dbReference type="GO" id="GO:0047632">
    <property type="term" value="F:agmatine deiminase activity"/>
    <property type="evidence" value="ECO:0007669"/>
    <property type="project" value="UniProtKB-EC"/>
</dbReference>
<dbReference type="eggNOG" id="COG2957">
    <property type="taxonomic scope" value="Bacteria"/>
</dbReference>
<dbReference type="GO" id="GO:0009446">
    <property type="term" value="P:putrescine biosynthetic process"/>
    <property type="evidence" value="ECO:0007669"/>
    <property type="project" value="InterPro"/>
</dbReference>
<evidence type="ECO:0000313" key="2">
    <source>
        <dbReference type="EMBL" id="ACL07609.1"/>
    </source>
</evidence>
<name>B8DK13_NITV9</name>